<dbReference type="SUPFAM" id="SSF52218">
    <property type="entry name" value="Flavoproteins"/>
    <property type="match status" value="1"/>
</dbReference>
<dbReference type="PANTHER" id="PTHR38030:SF2">
    <property type="entry name" value="PROTOPORPHYRINOGEN IX DEHYDROGENASE [QUINONE]"/>
    <property type="match status" value="1"/>
</dbReference>
<dbReference type="GO" id="GO:0070819">
    <property type="term" value="F:menaquinone-dependent protoporphyrinogen oxidase activity"/>
    <property type="evidence" value="ECO:0007669"/>
    <property type="project" value="TreeGrafter"/>
</dbReference>
<evidence type="ECO:0000313" key="2">
    <source>
        <dbReference type="EMBL" id="RQD81891.1"/>
    </source>
</evidence>
<dbReference type="Gene3D" id="3.40.50.360">
    <property type="match status" value="1"/>
</dbReference>
<dbReference type="Pfam" id="PF12641">
    <property type="entry name" value="Flavodoxin_3"/>
    <property type="match status" value="1"/>
</dbReference>
<comment type="caution">
    <text evidence="2">The sequence shown here is derived from an EMBL/GenBank/DDBJ whole genome shotgun (WGS) entry which is preliminary data.</text>
</comment>
<dbReference type="InterPro" id="IPR029039">
    <property type="entry name" value="Flavoprotein-like_sf"/>
</dbReference>
<organism evidence="2 3">
    <name type="scientific">Methanosalsum natronophilum</name>
    <dbReference type="NCBI Taxonomy" id="768733"/>
    <lineage>
        <taxon>Archaea</taxon>
        <taxon>Methanobacteriati</taxon>
        <taxon>Methanobacteriota</taxon>
        <taxon>Stenosarchaea group</taxon>
        <taxon>Methanomicrobia</taxon>
        <taxon>Methanosarcinales</taxon>
        <taxon>Methanosarcinaceae</taxon>
        <taxon>Methanosalsum</taxon>
    </lineage>
</organism>
<evidence type="ECO:0000259" key="1">
    <source>
        <dbReference type="PROSITE" id="PS50902"/>
    </source>
</evidence>
<sequence length="169" mass="18475">MKVLVTYVSQTGNTKKVAESIYGAVSDDKEILPLTEVNSLEEYDLVFIGFPVNQFNAPKEAQEFLKNKTEGKDIALFMTHGVPEGADPISDWISTARGQASGANIVGTFNCQGEVAQKVMDMLQNSDDPQMQAFAEMCASGKGQPDASKLERAEEFAKDMVAQKKAWTE</sequence>
<dbReference type="AlphaFoldDB" id="A0A424YSG0"/>
<dbReference type="GO" id="GO:0010181">
    <property type="term" value="F:FMN binding"/>
    <property type="evidence" value="ECO:0007669"/>
    <property type="project" value="InterPro"/>
</dbReference>
<dbReference type="PANTHER" id="PTHR38030">
    <property type="entry name" value="PROTOPORPHYRINOGEN IX DEHYDROGENASE [MENAQUINONE]"/>
    <property type="match status" value="1"/>
</dbReference>
<gene>
    <name evidence="2" type="ORF">D5R95_07785</name>
</gene>
<reference evidence="2 3" key="1">
    <citation type="submission" date="2018-08" db="EMBL/GenBank/DDBJ databases">
        <title>The metabolism and importance of syntrophic acetate oxidation coupled to methane or sulfide production in haloalkaline environments.</title>
        <authorList>
            <person name="Timmers P.H.A."/>
            <person name="Vavourakis C.D."/>
            <person name="Sorokin D.Y."/>
            <person name="Sinninghe Damste J.S."/>
            <person name="Muyzer G."/>
            <person name="Stams A.J.M."/>
            <person name="Plugge C.M."/>
        </authorList>
    </citation>
    <scope>NUCLEOTIDE SEQUENCE [LARGE SCALE GENOMIC DNA]</scope>
    <source>
        <strain evidence="2">MSAO_Arc3</strain>
    </source>
</reference>
<dbReference type="InterPro" id="IPR008254">
    <property type="entry name" value="Flavodoxin/NO_synth"/>
</dbReference>
<dbReference type="GO" id="GO:0006783">
    <property type="term" value="P:heme biosynthetic process"/>
    <property type="evidence" value="ECO:0007669"/>
    <property type="project" value="TreeGrafter"/>
</dbReference>
<dbReference type="InterPro" id="IPR052200">
    <property type="entry name" value="Protoporphyrinogen_IX_DH"/>
</dbReference>
<dbReference type="Proteomes" id="UP000284763">
    <property type="component" value="Unassembled WGS sequence"/>
</dbReference>
<feature type="domain" description="Flavodoxin-like" evidence="1">
    <location>
        <begin position="3"/>
        <end position="161"/>
    </location>
</feature>
<accession>A0A424YSG0</accession>
<evidence type="ECO:0000313" key="3">
    <source>
        <dbReference type="Proteomes" id="UP000284763"/>
    </source>
</evidence>
<dbReference type="EMBL" id="QZAB01000490">
    <property type="protein sequence ID" value="RQD81891.1"/>
    <property type="molecule type" value="Genomic_DNA"/>
</dbReference>
<proteinExistence type="predicted"/>
<dbReference type="PROSITE" id="PS50902">
    <property type="entry name" value="FLAVODOXIN_LIKE"/>
    <property type="match status" value="1"/>
</dbReference>
<protein>
    <submittedName>
        <fullName evidence="2">Flavodoxin</fullName>
    </submittedName>
</protein>
<name>A0A424YSG0_9EURY</name>